<accession>A0A841UCE7</accession>
<dbReference type="AlphaFoldDB" id="A0A841UCE7"/>
<proteinExistence type="predicted"/>
<dbReference type="EMBL" id="JACJVR010000145">
    <property type="protein sequence ID" value="MBB6695873.1"/>
    <property type="molecule type" value="Genomic_DNA"/>
</dbReference>
<name>A0A841UCE7_9BACL</name>
<feature type="transmembrane region" description="Helical" evidence="1">
    <location>
        <begin position="78"/>
        <end position="99"/>
    </location>
</feature>
<keyword evidence="3" id="KW-1185">Reference proteome</keyword>
<dbReference type="InterPro" id="IPR019649">
    <property type="entry name" value="DUF2512"/>
</dbReference>
<evidence type="ECO:0000256" key="1">
    <source>
        <dbReference type="SAM" id="Phobius"/>
    </source>
</evidence>
<dbReference type="Proteomes" id="UP000553776">
    <property type="component" value="Unassembled WGS sequence"/>
</dbReference>
<protein>
    <submittedName>
        <fullName evidence="2">DUF2512 family protein</fullName>
    </submittedName>
</protein>
<evidence type="ECO:0000313" key="3">
    <source>
        <dbReference type="Proteomes" id="UP000553776"/>
    </source>
</evidence>
<keyword evidence="1" id="KW-0472">Membrane</keyword>
<dbReference type="Pfam" id="PF10710">
    <property type="entry name" value="DUF2512"/>
    <property type="match status" value="1"/>
</dbReference>
<keyword evidence="1" id="KW-0812">Transmembrane</keyword>
<dbReference type="RefSeq" id="WP_185139824.1">
    <property type="nucleotide sequence ID" value="NZ_BORM01000079.1"/>
</dbReference>
<gene>
    <name evidence="2" type="ORF">H7B90_31215</name>
</gene>
<comment type="caution">
    <text evidence="2">The sequence shown here is derived from an EMBL/GenBank/DDBJ whole genome shotgun (WGS) entry which is preliminary data.</text>
</comment>
<sequence length="113" mass="12547">MKFVLKWLVNGVIVVALLMYYADVSFINALIAATALTLIAYFVGDQVILRATNNAVATLSDAILAFLFLWLASYSMNWALSFGEILIITLILGVAEWFLHRYVLQGKLSVQTS</sequence>
<feature type="transmembrane region" description="Helical" evidence="1">
    <location>
        <begin position="12"/>
        <end position="43"/>
    </location>
</feature>
<evidence type="ECO:0000313" key="2">
    <source>
        <dbReference type="EMBL" id="MBB6695873.1"/>
    </source>
</evidence>
<keyword evidence="1" id="KW-1133">Transmembrane helix</keyword>
<reference evidence="2 3" key="1">
    <citation type="submission" date="2020-08" db="EMBL/GenBank/DDBJ databases">
        <title>Cohnella phylogeny.</title>
        <authorList>
            <person name="Dunlap C."/>
        </authorList>
    </citation>
    <scope>NUCLEOTIDE SEQUENCE [LARGE SCALE GENOMIC DNA]</scope>
    <source>
        <strain evidence="2 3">DSM 25239</strain>
    </source>
</reference>
<feature type="transmembrane region" description="Helical" evidence="1">
    <location>
        <begin position="55"/>
        <end position="72"/>
    </location>
</feature>
<organism evidence="2 3">
    <name type="scientific">Cohnella xylanilytica</name>
    <dbReference type="NCBI Taxonomy" id="557555"/>
    <lineage>
        <taxon>Bacteria</taxon>
        <taxon>Bacillati</taxon>
        <taxon>Bacillota</taxon>
        <taxon>Bacilli</taxon>
        <taxon>Bacillales</taxon>
        <taxon>Paenibacillaceae</taxon>
        <taxon>Cohnella</taxon>
    </lineage>
</organism>